<dbReference type="GO" id="GO:0046872">
    <property type="term" value="F:metal ion binding"/>
    <property type="evidence" value="ECO:0007669"/>
    <property type="project" value="UniProtKB-KW"/>
</dbReference>
<dbReference type="SUPFAM" id="SSF103025">
    <property type="entry name" value="Folate-binding domain"/>
    <property type="match status" value="1"/>
</dbReference>
<dbReference type="InterPro" id="IPR004520">
    <property type="entry name" value="GTPase_MnmE"/>
</dbReference>
<evidence type="ECO:0000256" key="11">
    <source>
        <dbReference type="RuleBase" id="RU003313"/>
    </source>
</evidence>
<dbReference type="InterPro" id="IPR027266">
    <property type="entry name" value="TrmE/GcvT-like"/>
</dbReference>
<feature type="binding site" evidence="10">
    <location>
        <position position="253"/>
    </location>
    <ligand>
        <name>K(+)</name>
        <dbReference type="ChEBI" id="CHEBI:29103"/>
    </ligand>
</feature>
<dbReference type="InterPro" id="IPR027417">
    <property type="entry name" value="P-loop_NTPase"/>
</dbReference>
<feature type="binding site" evidence="10">
    <location>
        <position position="257"/>
    </location>
    <ligand>
        <name>Mg(2+)</name>
        <dbReference type="ChEBI" id="CHEBI:18420"/>
    </ligand>
</feature>
<comment type="subunit">
    <text evidence="10">Homodimer. Heterotetramer of two MnmE and two MnmG subunits.</text>
</comment>
<evidence type="ECO:0000259" key="12">
    <source>
        <dbReference type="PROSITE" id="PS51709"/>
    </source>
</evidence>
<dbReference type="Pfam" id="PF10396">
    <property type="entry name" value="TrmE_N"/>
    <property type="match status" value="1"/>
</dbReference>
<dbReference type="CDD" id="cd14858">
    <property type="entry name" value="TrmE_N"/>
    <property type="match status" value="1"/>
</dbReference>
<evidence type="ECO:0000256" key="8">
    <source>
        <dbReference type="ARBA" id="ARBA00022958"/>
    </source>
</evidence>
<dbReference type="Pfam" id="PF01926">
    <property type="entry name" value="MMR_HSR1"/>
    <property type="match status" value="1"/>
</dbReference>
<evidence type="ECO:0000256" key="6">
    <source>
        <dbReference type="ARBA" id="ARBA00022801"/>
    </source>
</evidence>
<dbReference type="GO" id="GO:0003924">
    <property type="term" value="F:GTPase activity"/>
    <property type="evidence" value="ECO:0007669"/>
    <property type="project" value="UniProtKB-UniRule"/>
</dbReference>
<dbReference type="AlphaFoldDB" id="A0A1I0QRL2"/>
<evidence type="ECO:0000256" key="4">
    <source>
        <dbReference type="ARBA" id="ARBA00022723"/>
    </source>
</evidence>
<dbReference type="HAMAP" id="MF_00379">
    <property type="entry name" value="GTPase_MnmE"/>
    <property type="match status" value="1"/>
</dbReference>
<dbReference type="GO" id="GO:0042802">
    <property type="term" value="F:identical protein binding"/>
    <property type="evidence" value="ECO:0007669"/>
    <property type="project" value="UniProtKB-ARBA"/>
</dbReference>
<comment type="function">
    <text evidence="10">Exhibits a very high intrinsic GTPase hydrolysis rate. Involved in the addition of a carboxymethylaminomethyl (cmnm) group at the wobble position (U34) of certain tRNAs, forming tRNA-cmnm(5)s(2)U34.</text>
</comment>
<dbReference type="OrthoDB" id="9805918at2"/>
<reference evidence="13 14" key="1">
    <citation type="submission" date="2016-10" db="EMBL/GenBank/DDBJ databases">
        <authorList>
            <person name="de Groot N.N."/>
        </authorList>
    </citation>
    <scope>NUCLEOTIDE SEQUENCE [LARGE SCALE GENOMIC DNA]</scope>
    <source>
        <strain evidence="13 14">DSM 9179</strain>
    </source>
</reference>
<sequence length="459" mass="50565">MISETIAAISTSPMGNGGIGIVRISGSKAIEIADRVFVSKKSNKKLADVASHTVHFGNIIFENEIIDEVLVIVMKAPNTYTKEDIVEIDCHGGIFVMKKILSVVIDSGATPAEPGEFTKRAFLNGRIDLSQAEAVIDIINSKNEYALKSSVSQLNGVLLSKIKEIREIILDDLAFIEAALDDPEHISLDDFVDKLAQNVDNCVDNLQILCITSENGRIIKDGVNTVILGKTNAGKSSLLNVLAKEERAIVTEIEGTTRDILEEHINIGGVLLNLIDTAGIRNTEDIVEKIGVNKARAYAKEADLIIYVVDASRVLDENDKEILELIKDKKVIVLLNKTDIETVIDIKQMKELIQCPIISISAKLEIGIEALGDTIKEMFFNGEINFNDEIYITNIRQKNLLKEAIKSLLLVKDSIEMGMSEDFFTIDLMNAYVQLGKVIGEAVEEDLVNQIFSKFCMGK</sequence>
<comment type="caution">
    <text evidence="10">Lacks conserved residue(s) required for the propagation of feature annotation.</text>
</comment>
<feature type="domain" description="TrmE-type G" evidence="12">
    <location>
        <begin position="222"/>
        <end position="380"/>
    </location>
</feature>
<comment type="cofactor">
    <cofactor evidence="10">
        <name>K(+)</name>
        <dbReference type="ChEBI" id="CHEBI:29103"/>
    </cofactor>
    <text evidence="10">Binds 1 potassium ion per subunit.</text>
</comment>
<dbReference type="InterPro" id="IPR031168">
    <property type="entry name" value="G_TrmE"/>
</dbReference>
<dbReference type="GO" id="GO:0005525">
    <property type="term" value="F:GTP binding"/>
    <property type="evidence" value="ECO:0007669"/>
    <property type="project" value="UniProtKB-UniRule"/>
</dbReference>
<feature type="binding site" evidence="10">
    <location>
        <position position="459"/>
    </location>
    <ligand>
        <name>(6S)-5-formyl-5,6,7,8-tetrahydrofolate</name>
        <dbReference type="ChEBI" id="CHEBI:57457"/>
    </ligand>
</feature>
<keyword evidence="6 10" id="KW-0378">Hydrolase</keyword>
<organism evidence="13 14">
    <name type="scientific">[Clostridium] fimetarium</name>
    <dbReference type="NCBI Taxonomy" id="99656"/>
    <lineage>
        <taxon>Bacteria</taxon>
        <taxon>Bacillati</taxon>
        <taxon>Bacillota</taxon>
        <taxon>Clostridia</taxon>
        <taxon>Lachnospirales</taxon>
        <taxon>Lachnospiraceae</taxon>
    </lineage>
</organism>
<dbReference type="InterPro" id="IPR005225">
    <property type="entry name" value="Small_GTP-bd"/>
</dbReference>
<comment type="similarity">
    <text evidence="1 10 11">Belongs to the TRAFAC class TrmE-Era-EngA-EngB-Septin-like GTPase superfamily. TrmE GTPase family.</text>
</comment>
<feature type="binding site" evidence="10">
    <location>
        <begin position="251"/>
        <end position="257"/>
    </location>
    <ligand>
        <name>GTP</name>
        <dbReference type="ChEBI" id="CHEBI:37565"/>
    </ligand>
</feature>
<proteinExistence type="inferred from homology"/>
<dbReference type="GO" id="GO:0002098">
    <property type="term" value="P:tRNA wobble uridine modification"/>
    <property type="evidence" value="ECO:0007669"/>
    <property type="project" value="TreeGrafter"/>
</dbReference>
<evidence type="ECO:0000256" key="1">
    <source>
        <dbReference type="ARBA" id="ARBA00011043"/>
    </source>
</evidence>
<feature type="binding site" evidence="10">
    <location>
        <position position="23"/>
    </location>
    <ligand>
        <name>(6S)-5-formyl-5,6,7,8-tetrahydrofolate</name>
        <dbReference type="ChEBI" id="CHEBI:57457"/>
    </ligand>
</feature>
<evidence type="ECO:0000256" key="2">
    <source>
        <dbReference type="ARBA" id="ARBA00022490"/>
    </source>
</evidence>
<dbReference type="CDD" id="cd04164">
    <property type="entry name" value="trmE"/>
    <property type="match status" value="1"/>
</dbReference>
<dbReference type="FunFam" id="3.30.1360.120:FF:000003">
    <property type="entry name" value="tRNA modification GTPase MnmE"/>
    <property type="match status" value="1"/>
</dbReference>
<keyword evidence="2 10" id="KW-0963">Cytoplasm</keyword>
<dbReference type="Pfam" id="PF12631">
    <property type="entry name" value="MnmE_helical"/>
    <property type="match status" value="1"/>
</dbReference>
<dbReference type="PROSITE" id="PS51709">
    <property type="entry name" value="G_TRME"/>
    <property type="match status" value="1"/>
</dbReference>
<dbReference type="InterPro" id="IPR025867">
    <property type="entry name" value="MnmE_helical"/>
</dbReference>
<feature type="binding site" evidence="10">
    <location>
        <begin position="232"/>
        <end position="237"/>
    </location>
    <ligand>
        <name>GTP</name>
        <dbReference type="ChEBI" id="CHEBI:37565"/>
    </ligand>
</feature>
<dbReference type="Gene3D" id="3.40.50.300">
    <property type="entry name" value="P-loop containing nucleotide triphosphate hydrolases"/>
    <property type="match status" value="1"/>
</dbReference>
<evidence type="ECO:0000256" key="9">
    <source>
        <dbReference type="ARBA" id="ARBA00023134"/>
    </source>
</evidence>
<feature type="binding site" evidence="10">
    <location>
        <position position="126"/>
    </location>
    <ligand>
        <name>(6S)-5-formyl-5,6,7,8-tetrahydrofolate</name>
        <dbReference type="ChEBI" id="CHEBI:57457"/>
    </ligand>
</feature>
<feature type="binding site" evidence="10">
    <location>
        <position position="256"/>
    </location>
    <ligand>
        <name>K(+)</name>
        <dbReference type="ChEBI" id="CHEBI:29103"/>
    </ligand>
</feature>
<dbReference type="FunFam" id="3.40.50.300:FF:000494">
    <property type="entry name" value="tRNA modification GTPase MnmE"/>
    <property type="match status" value="1"/>
</dbReference>
<dbReference type="InterPro" id="IPR027368">
    <property type="entry name" value="MnmE_dom2"/>
</dbReference>
<dbReference type="GO" id="GO:0030488">
    <property type="term" value="P:tRNA methylation"/>
    <property type="evidence" value="ECO:0007669"/>
    <property type="project" value="TreeGrafter"/>
</dbReference>
<feature type="binding site" evidence="10">
    <location>
        <begin position="276"/>
        <end position="279"/>
    </location>
    <ligand>
        <name>GTP</name>
        <dbReference type="ChEBI" id="CHEBI:37565"/>
    </ligand>
</feature>
<keyword evidence="3 10" id="KW-0819">tRNA processing</keyword>
<dbReference type="GO" id="GO:0005829">
    <property type="term" value="C:cytosol"/>
    <property type="evidence" value="ECO:0007669"/>
    <property type="project" value="TreeGrafter"/>
</dbReference>
<dbReference type="Proteomes" id="UP000199701">
    <property type="component" value="Unassembled WGS sequence"/>
</dbReference>
<comment type="subcellular location">
    <subcellularLocation>
        <location evidence="10">Cytoplasm</location>
    </subcellularLocation>
</comment>
<keyword evidence="4 10" id="KW-0479">Metal-binding</keyword>
<dbReference type="SUPFAM" id="SSF116878">
    <property type="entry name" value="TrmE connector domain"/>
    <property type="match status" value="1"/>
</dbReference>
<dbReference type="PANTHER" id="PTHR42714">
    <property type="entry name" value="TRNA MODIFICATION GTPASE GTPBP3"/>
    <property type="match status" value="1"/>
</dbReference>
<evidence type="ECO:0000256" key="3">
    <source>
        <dbReference type="ARBA" id="ARBA00022694"/>
    </source>
</evidence>
<dbReference type="InterPro" id="IPR018948">
    <property type="entry name" value="GTP-bd_TrmE_N"/>
</dbReference>
<dbReference type="Gene3D" id="1.20.120.430">
    <property type="entry name" value="tRNA modification GTPase MnmE domain 2"/>
    <property type="match status" value="1"/>
</dbReference>
<evidence type="ECO:0000256" key="7">
    <source>
        <dbReference type="ARBA" id="ARBA00022842"/>
    </source>
</evidence>
<dbReference type="Gene3D" id="3.30.1360.120">
    <property type="entry name" value="Probable tRNA modification gtpase trme, domain 1"/>
    <property type="match status" value="1"/>
</dbReference>
<evidence type="ECO:0000313" key="14">
    <source>
        <dbReference type="Proteomes" id="UP000199701"/>
    </source>
</evidence>
<evidence type="ECO:0000256" key="5">
    <source>
        <dbReference type="ARBA" id="ARBA00022741"/>
    </source>
</evidence>
<dbReference type="PANTHER" id="PTHR42714:SF2">
    <property type="entry name" value="TRNA MODIFICATION GTPASE GTPBP3, MITOCHONDRIAL"/>
    <property type="match status" value="1"/>
</dbReference>
<keyword evidence="7 10" id="KW-0460">Magnesium</keyword>
<accession>A0A1I0QRL2</accession>
<feature type="binding site" evidence="10">
    <location>
        <position position="87"/>
    </location>
    <ligand>
        <name>(6S)-5-formyl-5,6,7,8-tetrahydrofolate</name>
        <dbReference type="ChEBI" id="CHEBI:57457"/>
    </ligand>
</feature>
<evidence type="ECO:0000313" key="13">
    <source>
        <dbReference type="EMBL" id="SEW30014.1"/>
    </source>
</evidence>
<keyword evidence="5 10" id="KW-0547">Nucleotide-binding</keyword>
<feature type="binding site" evidence="10">
    <location>
        <position position="232"/>
    </location>
    <ligand>
        <name>K(+)</name>
        <dbReference type="ChEBI" id="CHEBI:29103"/>
    </ligand>
</feature>
<dbReference type="NCBIfam" id="TIGR00450">
    <property type="entry name" value="mnmE_trmE_thdF"/>
    <property type="match status" value="1"/>
</dbReference>
<dbReference type="RefSeq" id="WP_092454293.1">
    <property type="nucleotide sequence ID" value="NZ_FOJI01000009.1"/>
</dbReference>
<feature type="binding site" evidence="10">
    <location>
        <position position="236"/>
    </location>
    <ligand>
        <name>Mg(2+)</name>
        <dbReference type="ChEBI" id="CHEBI:18420"/>
    </ligand>
</feature>
<keyword evidence="14" id="KW-1185">Reference proteome</keyword>
<dbReference type="SUPFAM" id="SSF52540">
    <property type="entry name" value="P-loop containing nucleoside triphosphate hydrolases"/>
    <property type="match status" value="1"/>
</dbReference>
<dbReference type="NCBIfam" id="TIGR00231">
    <property type="entry name" value="small_GTP"/>
    <property type="match status" value="1"/>
</dbReference>
<feature type="binding site" evidence="10">
    <location>
        <position position="251"/>
    </location>
    <ligand>
        <name>K(+)</name>
        <dbReference type="ChEBI" id="CHEBI:29103"/>
    </ligand>
</feature>
<dbReference type="EMBL" id="FOJI01000009">
    <property type="protein sequence ID" value="SEW30014.1"/>
    <property type="molecule type" value="Genomic_DNA"/>
</dbReference>
<keyword evidence="8 10" id="KW-0630">Potassium</keyword>
<dbReference type="EC" id="3.6.-.-" evidence="10"/>
<gene>
    <name evidence="10" type="primary">mnmE</name>
    <name evidence="10" type="synonym">trmE</name>
    <name evidence="13" type="ORF">SAMN05421659_10915</name>
</gene>
<dbReference type="STRING" id="99656.SAMN05421659_10915"/>
<protein>
    <recommendedName>
        <fullName evidence="10">tRNA modification GTPase MnmE</fullName>
        <ecNumber evidence="10">3.6.-.-</ecNumber>
    </recommendedName>
</protein>
<evidence type="ECO:0000256" key="10">
    <source>
        <dbReference type="HAMAP-Rule" id="MF_00379"/>
    </source>
</evidence>
<name>A0A1I0QRL2_9FIRM</name>
<dbReference type="InterPro" id="IPR006073">
    <property type="entry name" value="GTP-bd"/>
</dbReference>
<keyword evidence="9 10" id="KW-0342">GTP-binding</keyword>